<dbReference type="PANTHER" id="PTHR34605">
    <property type="entry name" value="PHAGE_INTEGRASE DOMAIN-CONTAINING PROTEIN"/>
    <property type="match status" value="1"/>
</dbReference>
<name>A0ABQ8KTF2_9APHY</name>
<dbReference type="Gene3D" id="1.10.443.10">
    <property type="entry name" value="Intergrase catalytic core"/>
    <property type="match status" value="1"/>
</dbReference>
<evidence type="ECO:0000313" key="2">
    <source>
        <dbReference type="EMBL" id="KAH9842316.1"/>
    </source>
</evidence>
<dbReference type="InterPro" id="IPR011010">
    <property type="entry name" value="DNA_brk_join_enz"/>
</dbReference>
<comment type="caution">
    <text evidence="2">The sequence shown here is derived from an EMBL/GenBank/DDBJ whole genome shotgun (WGS) entry which is preliminary data.</text>
</comment>
<dbReference type="SUPFAM" id="SSF56349">
    <property type="entry name" value="DNA breaking-rejoining enzymes"/>
    <property type="match status" value="1"/>
</dbReference>
<reference evidence="2 3" key="1">
    <citation type="journal article" date="2021" name="Environ. Microbiol.">
        <title>Gene family expansions and transcriptome signatures uncover fungal adaptations to wood decay.</title>
        <authorList>
            <person name="Hage H."/>
            <person name="Miyauchi S."/>
            <person name="Viragh M."/>
            <person name="Drula E."/>
            <person name="Min B."/>
            <person name="Chaduli D."/>
            <person name="Navarro D."/>
            <person name="Favel A."/>
            <person name="Norest M."/>
            <person name="Lesage-Meessen L."/>
            <person name="Balint B."/>
            <person name="Merenyi Z."/>
            <person name="de Eugenio L."/>
            <person name="Morin E."/>
            <person name="Martinez A.T."/>
            <person name="Baldrian P."/>
            <person name="Stursova M."/>
            <person name="Martinez M.J."/>
            <person name="Novotny C."/>
            <person name="Magnuson J.K."/>
            <person name="Spatafora J.W."/>
            <person name="Maurice S."/>
            <person name="Pangilinan J."/>
            <person name="Andreopoulos W."/>
            <person name="LaButti K."/>
            <person name="Hundley H."/>
            <person name="Na H."/>
            <person name="Kuo A."/>
            <person name="Barry K."/>
            <person name="Lipzen A."/>
            <person name="Henrissat B."/>
            <person name="Riley R."/>
            <person name="Ahrendt S."/>
            <person name="Nagy L.G."/>
            <person name="Grigoriev I.V."/>
            <person name="Martin F."/>
            <person name="Rosso M.N."/>
        </authorList>
    </citation>
    <scope>NUCLEOTIDE SEQUENCE [LARGE SCALE GENOMIC DNA]</scope>
    <source>
        <strain evidence="2 3">CIRM-BRFM 1785</strain>
    </source>
</reference>
<dbReference type="GeneID" id="72007602"/>
<protein>
    <recommendedName>
        <fullName evidence="4">DNA breaking-rejoining enzyme</fullName>
    </recommendedName>
</protein>
<gene>
    <name evidence="2" type="ORF">C8Q71DRAFT_852887</name>
</gene>
<evidence type="ECO:0008006" key="4">
    <source>
        <dbReference type="Google" id="ProtNLM"/>
    </source>
</evidence>
<dbReference type="Proteomes" id="UP000814176">
    <property type="component" value="Unassembled WGS sequence"/>
</dbReference>
<dbReference type="PANTHER" id="PTHR34605:SF4">
    <property type="entry name" value="DNA ADENINE METHYLTRANSFERASE"/>
    <property type="match status" value="1"/>
</dbReference>
<dbReference type="EMBL" id="JADCUA010000002">
    <property type="protein sequence ID" value="KAH9842316.1"/>
    <property type="molecule type" value="Genomic_DNA"/>
</dbReference>
<keyword evidence="3" id="KW-1185">Reference proteome</keyword>
<dbReference type="InterPro" id="IPR013762">
    <property type="entry name" value="Integrase-like_cat_sf"/>
</dbReference>
<dbReference type="InterPro" id="IPR052925">
    <property type="entry name" value="Phage_Integrase-like_Recomb"/>
</dbReference>
<keyword evidence="1" id="KW-0233">DNA recombination</keyword>
<dbReference type="RefSeq" id="XP_047783363.1">
    <property type="nucleotide sequence ID" value="XM_047926870.1"/>
</dbReference>
<accession>A0ABQ8KTF2</accession>
<evidence type="ECO:0000313" key="3">
    <source>
        <dbReference type="Proteomes" id="UP000814176"/>
    </source>
</evidence>
<sequence length="484" mass="55786">MPPQCLIPDRALSILAETQSSVPTQEIEDDHEAEVESLVSGIDLDDRMEQSASTGTHYLREASSVFKKQKLDQTVMSDNLKKASANVVVDNTLNEYRRLWDQFKSFCAELGFVDDAQVMDKYAQDIPEGLPSWIAVWIMNKADDLDIHTGKPKDPSVPRVKYATAQKMRAAISHKFGRDFGFGEQPWSQNAATGTFSGNPSLSVVVSQYMISLQRRKVRAGEEVTSARAITHETMRQLWEFNIKYSTDRRRTTSRKRKAEHPEDWAGYRVRQMLQLLYIVSMLCLLRFDEALRIMWTDITMFVNDDGIHCVRLDLPFRKTAQYGGIAPFPLYPNQEQPWLCPVRAFAKWWQLCGEMNIERTGYIFRKRVGRDGVSIKPSDRMSNDNFVQCFRNNLVDILIDPRPYGTHSFRRGGCQYLAMVKRWPIRDICTWGGWAENFDNPSTIFKYLMSWVDTPLLERKDYFNPKRATADTCHQCGRTCTCA</sequence>
<evidence type="ECO:0000256" key="1">
    <source>
        <dbReference type="ARBA" id="ARBA00023172"/>
    </source>
</evidence>
<proteinExistence type="predicted"/>
<organism evidence="2 3">
    <name type="scientific">Rhodofomes roseus</name>
    <dbReference type="NCBI Taxonomy" id="34475"/>
    <lineage>
        <taxon>Eukaryota</taxon>
        <taxon>Fungi</taxon>
        <taxon>Dikarya</taxon>
        <taxon>Basidiomycota</taxon>
        <taxon>Agaricomycotina</taxon>
        <taxon>Agaricomycetes</taxon>
        <taxon>Polyporales</taxon>
        <taxon>Rhodofomes</taxon>
    </lineage>
</organism>